<feature type="domain" description="F-box" evidence="1">
    <location>
        <begin position="13"/>
        <end position="60"/>
    </location>
</feature>
<sequence>MADVSLATLTPSPASLSTVPPEILCLVIANLDPISLINLAQTSTQLRILISPSRQHFVDRLLALELLPQHGGIVPIFHARENKLTPSWSDPSWASSKYACAGCLKLLPHMLFDNRSILNLGLRKPPPGSLEATKLTDWEPNYGPGAHWRRHRSERLAQKQAEKVLRQKYNSAVNGLNRPAPPPGQGQWPTPPTAAQIAEDDALALSVEMTLCGNARHKRFCNECRFQRGDFAWQTKQLAAMGVPVANYPEVPIVKSRMVHLPGNLDRFLPGLCGPLLPADITKERHWAVMRSNQDEATTSQMLLWTVRCPGCQKWHEWAAFRRFSEKPERMDMVYSHMGSWPGDDSYGDWGSDEEDEPSDNFVSKSVWNPEMLAKGWAKSQVEFAKSFKCNRCLAAAQGRGQLAQQLGAAAAQLVEEELMGLHAKLRFGWEMLDKDFFAPGGKLNRTKYEAVRQEVWGGIKWRWVYDQLLFDFNNTIRPLEMDGEKDEDADIDSNKVLLDLGRRLRRFKAFIEDEADEDDREEIMQKWFKLWVEDYDIMERTLQPMRDLLDKVKKEPGWLADYVLEKDPYRIM</sequence>
<reference evidence="2" key="1">
    <citation type="submission" date="2023-06" db="EMBL/GenBank/DDBJ databases">
        <title>Genome-scale phylogeny and comparative genomics of the fungal order Sordariales.</title>
        <authorList>
            <consortium name="Lawrence Berkeley National Laboratory"/>
            <person name="Hensen N."/>
            <person name="Bonometti L."/>
            <person name="Westerberg I."/>
            <person name="Brannstrom I.O."/>
            <person name="Guillou S."/>
            <person name="Cros-Aarteil S."/>
            <person name="Calhoun S."/>
            <person name="Haridas S."/>
            <person name="Kuo A."/>
            <person name="Mondo S."/>
            <person name="Pangilinan J."/>
            <person name="Riley R."/>
            <person name="LaButti K."/>
            <person name="Andreopoulos B."/>
            <person name="Lipzen A."/>
            <person name="Chen C."/>
            <person name="Yanf M."/>
            <person name="Daum C."/>
            <person name="Ng V."/>
            <person name="Clum A."/>
            <person name="Steindorff A."/>
            <person name="Ohm R."/>
            <person name="Martin F."/>
            <person name="Silar P."/>
            <person name="Natvig D."/>
            <person name="Lalanne C."/>
            <person name="Gautier V."/>
            <person name="Ament-velasquez S.L."/>
            <person name="Kruys A."/>
            <person name="Hutchinson M.I."/>
            <person name="Powell A.J."/>
            <person name="Barry K."/>
            <person name="Miller A.N."/>
            <person name="Grigoriev I.V."/>
            <person name="Debuchy R."/>
            <person name="Gladieux P."/>
            <person name="Thoren M.H."/>
            <person name="Johannesson H."/>
        </authorList>
    </citation>
    <scope>NUCLEOTIDE SEQUENCE</scope>
    <source>
        <strain evidence="2">SMH3391-2</strain>
    </source>
</reference>
<dbReference type="AlphaFoldDB" id="A0AA39X9W1"/>
<gene>
    <name evidence="2" type="ORF">B0T17DRAFT_525418</name>
</gene>
<dbReference type="EMBL" id="JAULSR010000002">
    <property type="protein sequence ID" value="KAK0629400.1"/>
    <property type="molecule type" value="Genomic_DNA"/>
</dbReference>
<accession>A0AA39X9W1</accession>
<evidence type="ECO:0000259" key="1">
    <source>
        <dbReference type="PROSITE" id="PS50181"/>
    </source>
</evidence>
<organism evidence="2 3">
    <name type="scientific">Bombardia bombarda</name>
    <dbReference type="NCBI Taxonomy" id="252184"/>
    <lineage>
        <taxon>Eukaryota</taxon>
        <taxon>Fungi</taxon>
        <taxon>Dikarya</taxon>
        <taxon>Ascomycota</taxon>
        <taxon>Pezizomycotina</taxon>
        <taxon>Sordariomycetes</taxon>
        <taxon>Sordariomycetidae</taxon>
        <taxon>Sordariales</taxon>
        <taxon>Lasiosphaeriaceae</taxon>
        <taxon>Bombardia</taxon>
    </lineage>
</organism>
<dbReference type="PROSITE" id="PS50181">
    <property type="entry name" value="FBOX"/>
    <property type="match status" value="1"/>
</dbReference>
<evidence type="ECO:0000313" key="2">
    <source>
        <dbReference type="EMBL" id="KAK0629400.1"/>
    </source>
</evidence>
<dbReference type="Pfam" id="PF00646">
    <property type="entry name" value="F-box"/>
    <property type="match status" value="1"/>
</dbReference>
<dbReference type="SUPFAM" id="SSF81383">
    <property type="entry name" value="F-box domain"/>
    <property type="match status" value="1"/>
</dbReference>
<name>A0AA39X9W1_9PEZI</name>
<keyword evidence="3" id="KW-1185">Reference proteome</keyword>
<protein>
    <recommendedName>
        <fullName evidence="1">F-box domain-containing protein</fullName>
    </recommendedName>
</protein>
<proteinExistence type="predicted"/>
<dbReference type="CDD" id="cd09917">
    <property type="entry name" value="F-box_SF"/>
    <property type="match status" value="1"/>
</dbReference>
<evidence type="ECO:0000313" key="3">
    <source>
        <dbReference type="Proteomes" id="UP001174934"/>
    </source>
</evidence>
<dbReference type="InterPro" id="IPR001810">
    <property type="entry name" value="F-box_dom"/>
</dbReference>
<dbReference type="SMART" id="SM00256">
    <property type="entry name" value="FBOX"/>
    <property type="match status" value="1"/>
</dbReference>
<dbReference type="Proteomes" id="UP001174934">
    <property type="component" value="Unassembled WGS sequence"/>
</dbReference>
<dbReference type="InterPro" id="IPR036047">
    <property type="entry name" value="F-box-like_dom_sf"/>
</dbReference>
<comment type="caution">
    <text evidence="2">The sequence shown here is derived from an EMBL/GenBank/DDBJ whole genome shotgun (WGS) entry which is preliminary data.</text>
</comment>